<comment type="caution">
    <text evidence="2">The sequence shown here is derived from an EMBL/GenBank/DDBJ whole genome shotgun (WGS) entry which is preliminary data.</text>
</comment>
<feature type="compositionally biased region" description="Polar residues" evidence="1">
    <location>
        <begin position="299"/>
        <end position="317"/>
    </location>
</feature>
<evidence type="ECO:0000313" key="2">
    <source>
        <dbReference type="EMBL" id="KAL0819306.1"/>
    </source>
</evidence>
<feature type="region of interest" description="Disordered" evidence="1">
    <location>
        <begin position="24"/>
        <end position="45"/>
    </location>
</feature>
<accession>A0ABD0SIE0</accession>
<organism evidence="2 3">
    <name type="scientific">Loxostege sticticalis</name>
    <name type="common">Beet webworm moth</name>
    <dbReference type="NCBI Taxonomy" id="481309"/>
    <lineage>
        <taxon>Eukaryota</taxon>
        <taxon>Metazoa</taxon>
        <taxon>Ecdysozoa</taxon>
        <taxon>Arthropoda</taxon>
        <taxon>Hexapoda</taxon>
        <taxon>Insecta</taxon>
        <taxon>Pterygota</taxon>
        <taxon>Neoptera</taxon>
        <taxon>Endopterygota</taxon>
        <taxon>Lepidoptera</taxon>
        <taxon>Glossata</taxon>
        <taxon>Ditrysia</taxon>
        <taxon>Pyraloidea</taxon>
        <taxon>Crambidae</taxon>
        <taxon>Pyraustinae</taxon>
        <taxon>Loxostege</taxon>
    </lineage>
</organism>
<evidence type="ECO:0008006" key="4">
    <source>
        <dbReference type="Google" id="ProtNLM"/>
    </source>
</evidence>
<reference evidence="2 3" key="1">
    <citation type="submission" date="2024-06" db="EMBL/GenBank/DDBJ databases">
        <title>A chromosome-level genome assembly of beet webworm, Loxostege sticticalis.</title>
        <authorList>
            <person name="Zhang Y."/>
        </authorList>
    </citation>
    <scope>NUCLEOTIDE SEQUENCE [LARGE SCALE GENOMIC DNA]</scope>
    <source>
        <strain evidence="2">AQ028</strain>
        <tissue evidence="2">Male pupae</tissue>
    </source>
</reference>
<dbReference type="AlphaFoldDB" id="A0ABD0SIE0"/>
<protein>
    <recommendedName>
        <fullName evidence="4">Reverse transcriptase and recombinase</fullName>
    </recommendedName>
</protein>
<proteinExistence type="predicted"/>
<dbReference type="Proteomes" id="UP001549921">
    <property type="component" value="Unassembled WGS sequence"/>
</dbReference>
<evidence type="ECO:0000313" key="3">
    <source>
        <dbReference type="Proteomes" id="UP001549921"/>
    </source>
</evidence>
<dbReference type="EMBL" id="JBEDNZ010000020">
    <property type="protein sequence ID" value="KAL0819306.1"/>
    <property type="molecule type" value="Genomic_DNA"/>
</dbReference>
<sequence length="371" mass="41044">MPKRSAKSRIERYARKIRKLEEKEKRRKIISPFGSSSESDNEGYEATEYAVENNQQDVIPDLTPATPDISQTVPAFADNVEPNSDQARPSSQVEAMPSSQVEAVPEIELDPELLSALGESTSDAPEYGDNIHDTLTKLWLPLLKKGMQLDNKNKMLKDYLVPDNCRLLQAPKLNAEISAAIPDMVRNRDKTLATSQQQLGLGITAINRGLDILLKSDDKVQAMKHLSNGCRILCDSHNTMSKNRVKLITPSLDKTFLHMINESERDETLFGSSLSEKIKAAKAIEKQGLQIKKPAPRPQKSTATSSSTRPGSFQGNWTGPPRYPPANRGGRGGYRKPQMSSVARRPYSAPTPPTQRAATQDKTRAPAQAHH</sequence>
<feature type="region of interest" description="Disordered" evidence="1">
    <location>
        <begin position="286"/>
        <end position="371"/>
    </location>
</feature>
<dbReference type="PANTHER" id="PTHR34239:SF2">
    <property type="entry name" value="TRANSPOSABLE ELEMENT P TRANSPOSASE_THAP9 CONSERVED DOMAIN-CONTAINING PROTEIN"/>
    <property type="match status" value="1"/>
</dbReference>
<evidence type="ECO:0000256" key="1">
    <source>
        <dbReference type="SAM" id="MobiDB-lite"/>
    </source>
</evidence>
<gene>
    <name evidence="2" type="ORF">ABMA28_007439</name>
</gene>
<name>A0ABD0SIE0_LOXSC</name>
<dbReference type="PANTHER" id="PTHR34239">
    <property type="entry name" value="APPLE DOMAIN-CONTAINING PROTEIN"/>
    <property type="match status" value="1"/>
</dbReference>